<dbReference type="CDD" id="cd00130">
    <property type="entry name" value="PAS"/>
    <property type="match status" value="1"/>
</dbReference>
<keyword evidence="4" id="KW-0288">FMN</keyword>
<dbReference type="GO" id="GO:0005634">
    <property type="term" value="C:nucleus"/>
    <property type="evidence" value="ECO:0007669"/>
    <property type="project" value="TreeGrafter"/>
</dbReference>
<keyword evidence="5" id="KW-0157">Chromophore</keyword>
<comment type="caution">
    <text evidence="8">The sequence shown here is derived from an EMBL/GenBank/DDBJ whole genome shotgun (WGS) entry which is preliminary data.</text>
</comment>
<name>A0A5N5FGV3_9ROSA</name>
<evidence type="ECO:0000313" key="8">
    <source>
        <dbReference type="EMBL" id="KAB2602346.1"/>
    </source>
</evidence>
<keyword evidence="6" id="KW-0675">Receptor</keyword>
<keyword evidence="9" id="KW-1185">Reference proteome</keyword>
<evidence type="ECO:0000256" key="2">
    <source>
        <dbReference type="ARBA" id="ARBA00022606"/>
    </source>
</evidence>
<dbReference type="SUPFAM" id="SSF55785">
    <property type="entry name" value="PYP-like sensor domain (PAS domain)"/>
    <property type="match status" value="1"/>
</dbReference>
<dbReference type="Pfam" id="PF13426">
    <property type="entry name" value="PAS_9"/>
    <property type="match status" value="1"/>
</dbReference>
<dbReference type="GO" id="GO:0009881">
    <property type="term" value="F:photoreceptor activity"/>
    <property type="evidence" value="ECO:0007669"/>
    <property type="project" value="UniProtKB-KW"/>
</dbReference>
<evidence type="ECO:0000256" key="6">
    <source>
        <dbReference type="ARBA" id="ARBA00023170"/>
    </source>
</evidence>
<proteinExistence type="predicted"/>
<dbReference type="AlphaFoldDB" id="A0A5N5FGV3"/>
<gene>
    <name evidence="8" type="ORF">D8674_003351</name>
</gene>
<evidence type="ECO:0000256" key="5">
    <source>
        <dbReference type="ARBA" id="ARBA00022991"/>
    </source>
</evidence>
<reference evidence="8 9" key="3">
    <citation type="submission" date="2019-11" db="EMBL/GenBank/DDBJ databases">
        <title>A de novo genome assembly of a pear dwarfing rootstock.</title>
        <authorList>
            <person name="Wang F."/>
            <person name="Wang J."/>
            <person name="Li S."/>
            <person name="Zhang Y."/>
            <person name="Fang M."/>
            <person name="Ma L."/>
            <person name="Zhao Y."/>
            <person name="Jiang S."/>
        </authorList>
    </citation>
    <scope>NUCLEOTIDE SEQUENCE [LARGE SCALE GENOMIC DNA]</scope>
    <source>
        <strain evidence="8">S2</strain>
        <tissue evidence="8">Leaf</tissue>
    </source>
</reference>
<evidence type="ECO:0000259" key="7">
    <source>
        <dbReference type="PROSITE" id="PS50112"/>
    </source>
</evidence>
<sequence>MEVFNLKDVGANPSNKQAAGTVDIGPTFVVSDATEPDCPIMYASSGFFGMTGYSSKEVIGRNCRFLQGPETDWDEVSKIRHAVKTGKSYCGRLFNYKKSGTPFRNLLTITPIKDEPGNTIKFIGMQVEVNKYIEGVNDKALRPNGLPKSLIHSDVPTFWN</sequence>
<keyword evidence="1" id="KW-0600">Photoreceptor protein</keyword>
<dbReference type="NCBIfam" id="TIGR00229">
    <property type="entry name" value="sensory_box"/>
    <property type="match status" value="1"/>
</dbReference>
<keyword evidence="2" id="KW-0716">Sensory transduction</keyword>
<dbReference type="FunFam" id="3.30.450.20:FF:000036">
    <property type="entry name" value="Putative LOV domain-containing protein"/>
    <property type="match status" value="1"/>
</dbReference>
<protein>
    <submittedName>
        <fullName evidence="8">Phototropin-2-like</fullName>
    </submittedName>
</protein>
<dbReference type="PROSITE" id="PS50112">
    <property type="entry name" value="PAS"/>
    <property type="match status" value="1"/>
</dbReference>
<dbReference type="EMBL" id="SMOL01000695">
    <property type="protein sequence ID" value="KAB2602346.1"/>
    <property type="molecule type" value="Genomic_DNA"/>
</dbReference>
<keyword evidence="3" id="KW-0285">Flavoprotein</keyword>
<reference evidence="9" key="2">
    <citation type="submission" date="2019-10" db="EMBL/GenBank/DDBJ databases">
        <title>A de novo genome assembly of a pear dwarfing rootstock.</title>
        <authorList>
            <person name="Wang F."/>
            <person name="Wang J."/>
            <person name="Li S."/>
            <person name="Zhang Y."/>
            <person name="Fang M."/>
            <person name="Ma L."/>
            <person name="Zhao Y."/>
            <person name="Jiang S."/>
        </authorList>
    </citation>
    <scope>NUCLEOTIDE SEQUENCE [LARGE SCALE GENOMIC DNA]</scope>
</reference>
<dbReference type="Proteomes" id="UP000327157">
    <property type="component" value="Chromosome 10"/>
</dbReference>
<dbReference type="InterPro" id="IPR000014">
    <property type="entry name" value="PAS"/>
</dbReference>
<dbReference type="PANTHER" id="PTHR47429">
    <property type="entry name" value="PROTEIN TWIN LOV 1"/>
    <property type="match status" value="1"/>
</dbReference>
<dbReference type="OrthoDB" id="432483at2759"/>
<evidence type="ECO:0000256" key="4">
    <source>
        <dbReference type="ARBA" id="ARBA00022643"/>
    </source>
</evidence>
<feature type="domain" description="PAS" evidence="7">
    <location>
        <begin position="40"/>
        <end position="86"/>
    </location>
</feature>
<dbReference type="InterPro" id="IPR035965">
    <property type="entry name" value="PAS-like_dom_sf"/>
</dbReference>
<accession>A0A5N5FGV3</accession>
<reference evidence="8 9" key="1">
    <citation type="submission" date="2019-09" db="EMBL/GenBank/DDBJ databases">
        <authorList>
            <person name="Ou C."/>
        </authorList>
    </citation>
    <scope>NUCLEOTIDE SEQUENCE [LARGE SCALE GENOMIC DNA]</scope>
    <source>
        <strain evidence="8">S2</strain>
        <tissue evidence="8">Leaf</tissue>
    </source>
</reference>
<dbReference type="PANTHER" id="PTHR47429:SF8">
    <property type="entry name" value="PHOTOTROPIN-1-LIKE"/>
    <property type="match status" value="1"/>
</dbReference>
<organism evidence="8 9">
    <name type="scientific">Pyrus ussuriensis x Pyrus communis</name>
    <dbReference type="NCBI Taxonomy" id="2448454"/>
    <lineage>
        <taxon>Eukaryota</taxon>
        <taxon>Viridiplantae</taxon>
        <taxon>Streptophyta</taxon>
        <taxon>Embryophyta</taxon>
        <taxon>Tracheophyta</taxon>
        <taxon>Spermatophyta</taxon>
        <taxon>Magnoliopsida</taxon>
        <taxon>eudicotyledons</taxon>
        <taxon>Gunneridae</taxon>
        <taxon>Pentapetalae</taxon>
        <taxon>rosids</taxon>
        <taxon>fabids</taxon>
        <taxon>Rosales</taxon>
        <taxon>Rosaceae</taxon>
        <taxon>Amygdaloideae</taxon>
        <taxon>Maleae</taxon>
        <taxon>Pyrus</taxon>
    </lineage>
</organism>
<evidence type="ECO:0000256" key="1">
    <source>
        <dbReference type="ARBA" id="ARBA00022543"/>
    </source>
</evidence>
<evidence type="ECO:0000313" key="9">
    <source>
        <dbReference type="Proteomes" id="UP000327157"/>
    </source>
</evidence>
<dbReference type="Gene3D" id="3.30.450.20">
    <property type="entry name" value="PAS domain"/>
    <property type="match status" value="1"/>
</dbReference>
<evidence type="ECO:0000256" key="3">
    <source>
        <dbReference type="ARBA" id="ARBA00022630"/>
    </source>
</evidence>